<organism evidence="1 2">
    <name type="scientific">Solitalea canadensis (strain ATCC 29591 / DSM 3403 / JCM 21819 / LMG 8368 / NBRC 15130 / NCIMB 12057 / USAM 9D)</name>
    <name type="common">Flexibacter canadensis</name>
    <dbReference type="NCBI Taxonomy" id="929556"/>
    <lineage>
        <taxon>Bacteria</taxon>
        <taxon>Pseudomonadati</taxon>
        <taxon>Bacteroidota</taxon>
        <taxon>Sphingobacteriia</taxon>
        <taxon>Sphingobacteriales</taxon>
        <taxon>Sphingobacteriaceae</taxon>
        <taxon>Solitalea</taxon>
    </lineage>
</organism>
<gene>
    <name evidence="1" type="ordered locus">Solca_1320</name>
</gene>
<dbReference type="Pfam" id="PF01663">
    <property type="entry name" value="Phosphodiest"/>
    <property type="match status" value="1"/>
</dbReference>
<dbReference type="RefSeq" id="WP_014679636.1">
    <property type="nucleotide sequence ID" value="NC_017770.1"/>
</dbReference>
<proteinExistence type="predicted"/>
<dbReference type="eggNOG" id="COG1524">
    <property type="taxonomic scope" value="Bacteria"/>
</dbReference>
<dbReference type="InterPro" id="IPR017850">
    <property type="entry name" value="Alkaline_phosphatase_core_sf"/>
</dbReference>
<sequence length="243" mass="26808">MKRFNIHTTLTGLLSAGIISLTCEAKFNNGNELALPGSQSIIKSISSGTKVLIIGIDGCHLDALNAGNNPNIISLMTNNFYNLNAFTSAPTFNSKEWSTLLNDLINLKYNNHYSDTYYFDYSNFIKNAEAQNSSLRTISIAHWDAINNIVLDGVDIEKSPTNDVDVKNEAVNALVKDNPDILFAYFDDVDHAGHSTGFGPGNPHYMSALSKVDGYVGEILTALHNRPDYTNEDWLIIVTRSKK</sequence>
<accession>H8KQB4</accession>
<dbReference type="Gene3D" id="3.40.720.10">
    <property type="entry name" value="Alkaline Phosphatase, subunit A"/>
    <property type="match status" value="1"/>
</dbReference>
<name>H8KQB4_SOLCM</name>
<dbReference type="HOGENOM" id="CLU_1141985_0_0_10"/>
<dbReference type="InterPro" id="IPR002591">
    <property type="entry name" value="Phosphodiest/P_Trfase"/>
</dbReference>
<protein>
    <submittedName>
        <fullName evidence="1">Putative AP superfamily protein</fullName>
    </submittedName>
</protein>
<dbReference type="STRING" id="929556.Solca_1320"/>
<evidence type="ECO:0000313" key="1">
    <source>
        <dbReference type="EMBL" id="AFD06409.1"/>
    </source>
</evidence>
<dbReference type="EMBL" id="CP003349">
    <property type="protein sequence ID" value="AFD06409.1"/>
    <property type="molecule type" value="Genomic_DNA"/>
</dbReference>
<dbReference type="Proteomes" id="UP000007590">
    <property type="component" value="Chromosome"/>
</dbReference>
<dbReference type="OrthoDB" id="279982at2"/>
<dbReference type="KEGG" id="scn:Solca_1320"/>
<dbReference type="SUPFAM" id="SSF53649">
    <property type="entry name" value="Alkaline phosphatase-like"/>
    <property type="match status" value="1"/>
</dbReference>
<evidence type="ECO:0000313" key="2">
    <source>
        <dbReference type="Proteomes" id="UP000007590"/>
    </source>
</evidence>
<keyword evidence="2" id="KW-1185">Reference proteome</keyword>
<reference evidence="1" key="1">
    <citation type="submission" date="2012-02" db="EMBL/GenBank/DDBJ databases">
        <title>The complete genome of Solitalea canadensis DSM 3403.</title>
        <authorList>
            <consortium name="US DOE Joint Genome Institute (JGI-PGF)"/>
            <person name="Lucas S."/>
            <person name="Copeland A."/>
            <person name="Lapidus A."/>
            <person name="Glavina del Rio T."/>
            <person name="Dalin E."/>
            <person name="Tice H."/>
            <person name="Bruce D."/>
            <person name="Goodwin L."/>
            <person name="Pitluck S."/>
            <person name="Peters L."/>
            <person name="Ovchinnikova G."/>
            <person name="Lu M."/>
            <person name="Kyrpides N."/>
            <person name="Mavromatis K."/>
            <person name="Ivanova N."/>
            <person name="Brettin T."/>
            <person name="Detter J.C."/>
            <person name="Han C."/>
            <person name="Larimer F."/>
            <person name="Land M."/>
            <person name="Hauser L."/>
            <person name="Markowitz V."/>
            <person name="Cheng J.-F."/>
            <person name="Hugenholtz P."/>
            <person name="Woyke T."/>
            <person name="Wu D."/>
            <person name="Spring S."/>
            <person name="Schroeder M."/>
            <person name="Kopitz M."/>
            <person name="Brambilla E."/>
            <person name="Klenk H.-P."/>
            <person name="Eisen J.A."/>
        </authorList>
    </citation>
    <scope>NUCLEOTIDE SEQUENCE</scope>
    <source>
        <strain evidence="1">DSM 3403</strain>
    </source>
</reference>
<dbReference type="AlphaFoldDB" id="H8KQB4"/>